<dbReference type="AlphaFoldDB" id="A0A9D0ZFV7"/>
<feature type="domain" description="Polysaccharide chain length determinant N-terminal" evidence="8">
    <location>
        <begin position="4"/>
        <end position="75"/>
    </location>
</feature>
<dbReference type="Pfam" id="PF02706">
    <property type="entry name" value="Wzz"/>
    <property type="match status" value="1"/>
</dbReference>
<evidence type="ECO:0000256" key="2">
    <source>
        <dbReference type="ARBA" id="ARBA00006683"/>
    </source>
</evidence>
<keyword evidence="4 7" id="KW-0812">Transmembrane</keyword>
<feature type="transmembrane region" description="Helical" evidence="7">
    <location>
        <begin position="193"/>
        <end position="213"/>
    </location>
</feature>
<comment type="caution">
    <text evidence="9">The sequence shown here is derived from an EMBL/GenBank/DDBJ whole genome shotgun (WGS) entry which is preliminary data.</text>
</comment>
<evidence type="ECO:0000313" key="10">
    <source>
        <dbReference type="Proteomes" id="UP000886787"/>
    </source>
</evidence>
<evidence type="ECO:0000256" key="4">
    <source>
        <dbReference type="ARBA" id="ARBA00022692"/>
    </source>
</evidence>
<dbReference type="GO" id="GO:0005886">
    <property type="term" value="C:plasma membrane"/>
    <property type="evidence" value="ECO:0007669"/>
    <property type="project" value="UniProtKB-SubCell"/>
</dbReference>
<dbReference type="PANTHER" id="PTHR32309">
    <property type="entry name" value="TYROSINE-PROTEIN KINASE"/>
    <property type="match status" value="1"/>
</dbReference>
<name>A0A9D0ZFV7_9FIRM</name>
<accession>A0A9D0ZFV7</accession>
<proteinExistence type="inferred from homology"/>
<keyword evidence="5 7" id="KW-1133">Transmembrane helix</keyword>
<dbReference type="InterPro" id="IPR050445">
    <property type="entry name" value="Bact_polysacc_biosynth/exp"/>
</dbReference>
<evidence type="ECO:0000256" key="3">
    <source>
        <dbReference type="ARBA" id="ARBA00022475"/>
    </source>
</evidence>
<dbReference type="EMBL" id="DVFW01000006">
    <property type="protein sequence ID" value="HIQ79848.1"/>
    <property type="molecule type" value="Genomic_DNA"/>
</dbReference>
<sequence>MKREITINEILKMLRAHIKLIIIITLVGGILAYAYSAYMITPMYSTSTLLYVTNSEELPGDSAITSSTDNTDSSEVQKSGSNDIIISSRIAQVCTTLFKTDLMMSELIEYLDLSLSPGQLKGMISITASEDTQFLHVSVTGTEPETAAKIANAFPAAAQDLYKLFFPYGQIIVADKAGVPTTPSSPDIKKNTLFGLAGGLVLSVLLALFLEVIDTTVKPGDDLYKMYGIPVFAGIVDIESEGKGKGKKK</sequence>
<dbReference type="InterPro" id="IPR003856">
    <property type="entry name" value="LPS_length_determ_N"/>
</dbReference>
<comment type="subcellular location">
    <subcellularLocation>
        <location evidence="1">Cell membrane</location>
        <topology evidence="1">Multi-pass membrane protein</topology>
    </subcellularLocation>
</comment>
<evidence type="ECO:0000256" key="1">
    <source>
        <dbReference type="ARBA" id="ARBA00004651"/>
    </source>
</evidence>
<evidence type="ECO:0000256" key="7">
    <source>
        <dbReference type="SAM" id="Phobius"/>
    </source>
</evidence>
<keyword evidence="3" id="KW-1003">Cell membrane</keyword>
<evidence type="ECO:0000259" key="8">
    <source>
        <dbReference type="Pfam" id="PF02706"/>
    </source>
</evidence>
<reference evidence="9" key="2">
    <citation type="journal article" date="2021" name="PeerJ">
        <title>Extensive microbial diversity within the chicken gut microbiome revealed by metagenomics and culture.</title>
        <authorList>
            <person name="Gilroy R."/>
            <person name="Ravi A."/>
            <person name="Getino M."/>
            <person name="Pursley I."/>
            <person name="Horton D.L."/>
            <person name="Alikhan N.F."/>
            <person name="Baker D."/>
            <person name="Gharbi K."/>
            <person name="Hall N."/>
            <person name="Watson M."/>
            <person name="Adriaenssens E.M."/>
            <person name="Foster-Nyarko E."/>
            <person name="Jarju S."/>
            <person name="Secka A."/>
            <person name="Antonio M."/>
            <person name="Oren A."/>
            <person name="Chaudhuri R.R."/>
            <person name="La Ragione R."/>
            <person name="Hildebrand F."/>
            <person name="Pallen M.J."/>
        </authorList>
    </citation>
    <scope>NUCLEOTIDE SEQUENCE</scope>
    <source>
        <strain evidence="9">ChiSjej1B19-3389</strain>
    </source>
</reference>
<gene>
    <name evidence="9" type="ORF">IAD32_01005</name>
</gene>
<dbReference type="GO" id="GO:0004713">
    <property type="term" value="F:protein tyrosine kinase activity"/>
    <property type="evidence" value="ECO:0007669"/>
    <property type="project" value="TreeGrafter"/>
</dbReference>
<reference evidence="9" key="1">
    <citation type="submission" date="2020-10" db="EMBL/GenBank/DDBJ databases">
        <authorList>
            <person name="Gilroy R."/>
        </authorList>
    </citation>
    <scope>NUCLEOTIDE SEQUENCE</scope>
    <source>
        <strain evidence="9">ChiSjej1B19-3389</strain>
    </source>
</reference>
<dbReference type="Proteomes" id="UP000886787">
    <property type="component" value="Unassembled WGS sequence"/>
</dbReference>
<protein>
    <recommendedName>
        <fullName evidence="8">Polysaccharide chain length determinant N-terminal domain-containing protein</fullName>
    </recommendedName>
</protein>
<dbReference type="PANTHER" id="PTHR32309:SF13">
    <property type="entry name" value="FERRIC ENTEROBACTIN TRANSPORT PROTEIN FEPE"/>
    <property type="match status" value="1"/>
</dbReference>
<evidence type="ECO:0000256" key="6">
    <source>
        <dbReference type="ARBA" id="ARBA00023136"/>
    </source>
</evidence>
<evidence type="ECO:0000256" key="5">
    <source>
        <dbReference type="ARBA" id="ARBA00022989"/>
    </source>
</evidence>
<keyword evidence="6 7" id="KW-0472">Membrane</keyword>
<organism evidence="9 10">
    <name type="scientific">Candidatus Scatavimonas merdigallinarum</name>
    <dbReference type="NCBI Taxonomy" id="2840914"/>
    <lineage>
        <taxon>Bacteria</taxon>
        <taxon>Bacillati</taxon>
        <taxon>Bacillota</taxon>
        <taxon>Clostridia</taxon>
        <taxon>Eubacteriales</taxon>
        <taxon>Oscillospiraceae</taxon>
        <taxon>Oscillospiraceae incertae sedis</taxon>
        <taxon>Candidatus Scatavimonas</taxon>
    </lineage>
</organism>
<evidence type="ECO:0000313" key="9">
    <source>
        <dbReference type="EMBL" id="HIQ79848.1"/>
    </source>
</evidence>
<feature type="transmembrane region" description="Helical" evidence="7">
    <location>
        <begin position="20"/>
        <end position="40"/>
    </location>
</feature>
<comment type="similarity">
    <text evidence="2">Belongs to the CpsC/CapA family.</text>
</comment>